<gene>
    <name evidence="1" type="ORF">MNKW57_30830</name>
</gene>
<dbReference type="EMBL" id="BSYJ01000014">
    <property type="protein sequence ID" value="GMG88762.1"/>
    <property type="molecule type" value="Genomic_DNA"/>
</dbReference>
<accession>A0ABQ6M3A0</accession>
<keyword evidence="2" id="KW-1185">Reference proteome</keyword>
<evidence type="ECO:0000313" key="2">
    <source>
        <dbReference type="Proteomes" id="UP001224392"/>
    </source>
</evidence>
<comment type="caution">
    <text evidence="1">The sequence shown here is derived from an EMBL/GenBank/DDBJ whole genome shotgun (WGS) entry which is preliminary data.</text>
</comment>
<organism evidence="1 2">
    <name type="scientific">Biformimicrobium ophioploci</name>
    <dbReference type="NCBI Taxonomy" id="3036711"/>
    <lineage>
        <taxon>Bacteria</taxon>
        <taxon>Pseudomonadati</taxon>
        <taxon>Pseudomonadota</taxon>
        <taxon>Gammaproteobacteria</taxon>
        <taxon>Cellvibrionales</taxon>
        <taxon>Microbulbiferaceae</taxon>
        <taxon>Biformimicrobium</taxon>
    </lineage>
</organism>
<reference evidence="1 2" key="1">
    <citation type="submission" date="2023-04" db="EMBL/GenBank/DDBJ databases">
        <title>Marinobulbifer ophiurae gen. nov., sp. Nov., isolate from tissue of brittle star Ophioplocus japonicus.</title>
        <authorList>
            <person name="Kawano K."/>
            <person name="Sawayama S."/>
            <person name="Nakagawa S."/>
        </authorList>
    </citation>
    <scope>NUCLEOTIDE SEQUENCE [LARGE SCALE GENOMIC DNA]</scope>
    <source>
        <strain evidence="1 2">NKW57</strain>
    </source>
</reference>
<dbReference type="Proteomes" id="UP001224392">
    <property type="component" value="Unassembled WGS sequence"/>
</dbReference>
<sequence length="158" mass="18118">MSEKILSNIRENKYDRKELEKLLSNAERLGRKEIAVAVKESLKEVDSRSYSKRFVKPIRDKIKQIAHDIMENEGWGNWADNKVGNGVKTGGLMLNGEVLAEFYFSYRAPDWKSSSYLAVVQETEESAVHYTVKKRSEDTVKVFNSVEAIELFHSALKT</sequence>
<protein>
    <submittedName>
        <fullName evidence="1">Uncharacterized protein</fullName>
    </submittedName>
</protein>
<proteinExistence type="predicted"/>
<dbReference type="RefSeq" id="WP_285765371.1">
    <property type="nucleotide sequence ID" value="NZ_BSYJ01000014.1"/>
</dbReference>
<name>A0ABQ6M3A0_9GAMM</name>
<evidence type="ECO:0000313" key="1">
    <source>
        <dbReference type="EMBL" id="GMG88762.1"/>
    </source>
</evidence>